<name>A0A553P078_TIGCA</name>
<evidence type="ECO:0000313" key="4">
    <source>
        <dbReference type="EMBL" id="TRY71077.1"/>
    </source>
</evidence>
<organism evidence="4 5">
    <name type="scientific">Tigriopus californicus</name>
    <name type="common">Marine copepod</name>
    <dbReference type="NCBI Taxonomy" id="6832"/>
    <lineage>
        <taxon>Eukaryota</taxon>
        <taxon>Metazoa</taxon>
        <taxon>Ecdysozoa</taxon>
        <taxon>Arthropoda</taxon>
        <taxon>Crustacea</taxon>
        <taxon>Multicrustacea</taxon>
        <taxon>Hexanauplia</taxon>
        <taxon>Copepoda</taxon>
        <taxon>Harpacticoida</taxon>
        <taxon>Harpacticidae</taxon>
        <taxon>Tigriopus</taxon>
    </lineage>
</organism>
<dbReference type="OrthoDB" id="1696305at2759"/>
<evidence type="ECO:0000259" key="3">
    <source>
        <dbReference type="Pfam" id="PF21516"/>
    </source>
</evidence>
<feature type="region of interest" description="Disordered" evidence="1">
    <location>
        <begin position="149"/>
        <end position="203"/>
    </location>
</feature>
<dbReference type="GO" id="GO:0005525">
    <property type="term" value="F:GTP binding"/>
    <property type="evidence" value="ECO:0007669"/>
    <property type="project" value="InterPro"/>
</dbReference>
<dbReference type="EMBL" id="VCGU01000009">
    <property type="protein sequence ID" value="TRY71077.1"/>
    <property type="molecule type" value="Genomic_DNA"/>
</dbReference>
<evidence type="ECO:0000259" key="2">
    <source>
        <dbReference type="Pfam" id="PF01926"/>
    </source>
</evidence>
<dbReference type="PANTHER" id="PTHR46406:SF1">
    <property type="entry name" value="NITRIC OXIDE-ASSOCIATED PROTEIN 1"/>
    <property type="match status" value="1"/>
</dbReference>
<dbReference type="SUPFAM" id="SSF52540">
    <property type="entry name" value="P-loop containing nucleoside triphosphate hydrolases"/>
    <property type="match status" value="1"/>
</dbReference>
<reference evidence="4 5" key="1">
    <citation type="journal article" date="2018" name="Nat. Ecol. Evol.">
        <title>Genomic signatures of mitonuclear coevolution across populations of Tigriopus californicus.</title>
        <authorList>
            <person name="Barreto F.S."/>
            <person name="Watson E.T."/>
            <person name="Lima T.G."/>
            <person name="Willett C.S."/>
            <person name="Edmands S."/>
            <person name="Li W."/>
            <person name="Burton R.S."/>
        </authorList>
    </citation>
    <scope>NUCLEOTIDE SEQUENCE [LARGE SCALE GENOMIC DNA]</scope>
    <source>
        <strain evidence="4 5">San Diego</strain>
    </source>
</reference>
<dbReference type="Proteomes" id="UP000318571">
    <property type="component" value="Chromosome 9"/>
</dbReference>
<dbReference type="InterPro" id="IPR006073">
    <property type="entry name" value="GTP-bd"/>
</dbReference>
<feature type="domain" description="G" evidence="2">
    <location>
        <begin position="406"/>
        <end position="458"/>
    </location>
</feature>
<dbReference type="AlphaFoldDB" id="A0A553P078"/>
<accession>A0A553P078</accession>
<dbReference type="PANTHER" id="PTHR46406">
    <property type="entry name" value="NITRIC OXIDE-ASSOCIATED PROTEIN 1"/>
    <property type="match status" value="1"/>
</dbReference>
<dbReference type="Pfam" id="PF01926">
    <property type="entry name" value="MMR_HSR1"/>
    <property type="match status" value="1"/>
</dbReference>
<dbReference type="InterPro" id="IPR048422">
    <property type="entry name" value="NOA1/YqeH-like_C"/>
</dbReference>
<dbReference type="OMA" id="LGCTNVG"/>
<dbReference type="CDD" id="cd01855">
    <property type="entry name" value="YqeH"/>
    <property type="match status" value="1"/>
</dbReference>
<feature type="domain" description="NOA1/YqeH-like C-terminal" evidence="3">
    <location>
        <begin position="621"/>
        <end position="720"/>
    </location>
</feature>
<comment type="caution">
    <text evidence="4">The sequence shown here is derived from an EMBL/GenBank/DDBJ whole genome shotgun (WGS) entry which is preliminary data.</text>
</comment>
<protein>
    <submittedName>
        <fullName evidence="4">Uncharacterized protein</fullName>
    </submittedName>
</protein>
<feature type="compositionally biased region" description="Basic and acidic residues" evidence="1">
    <location>
        <begin position="183"/>
        <end position="200"/>
    </location>
</feature>
<gene>
    <name evidence="4" type="ORF">TCAL_01172</name>
</gene>
<dbReference type="STRING" id="6832.A0A553P078"/>
<keyword evidence="5" id="KW-1185">Reference proteome</keyword>
<proteinExistence type="predicted"/>
<dbReference type="Gene3D" id="3.40.50.300">
    <property type="entry name" value="P-loop containing nucleotide triphosphate hydrolases"/>
    <property type="match status" value="1"/>
</dbReference>
<dbReference type="InterPro" id="IPR052807">
    <property type="entry name" value="Mito_transl_resp_regulator"/>
</dbReference>
<dbReference type="InterPro" id="IPR027417">
    <property type="entry name" value="P-loop_NTPase"/>
</dbReference>
<evidence type="ECO:0000256" key="1">
    <source>
        <dbReference type="SAM" id="MobiDB-lite"/>
    </source>
</evidence>
<sequence length="751" mass="84632">MSSLARVFRRPLLRPLAHHHGRGLSRLELRRSVNSRAQDLLIYGSEVDGLLDPTLKRSSAREIQTQVFELKKRNEDLALLLRHREDDNLSVALPHLFGGAALVQRGAEATPVETIELESHALDDTYRPLEPPEEQPPVYPYDIVHQLDLPGRGGRISDSPTVDDGLGRRRRRPARPGQGVPAEPDHEVISDLVPPDRPEPRSTLSEDEIFRYGTADPEVPASQVPCGGCGAHLHCQDPKAPGFLPTEMFLNKKESELRLLICQRCYVIREYNIALKMNVSPEDYPLTIEHVKHHHNALILLIVDLTDFPGSVWPNIFEMIGTNKRVLLVGNKADLLPQDSSDYLKRVQKAMDKAFLEKCNSGPVQINPRVVSSILVSARTGFNMENLVSRVFKSWDETRNVVGGDVYLIGTTNVGKSSIFNVLLESDLCKIKAIDNVEKAMVSPVPGTTLNLLKFPLMRPDPHRIYMRFQRLKKTRHVFRLQEIERMEKLRHTRSRKYSGCRGPPIANTLIPYQQDKYLPLTGGALELETRTPDQPKLPKRLDPMDPDFAHGKWCYDTPGSVSYDQIINLLTQEEIGRVLPDFPIRPRSFNLRLGQTIFLGGLGRMDLIEGPFEVHPLLVTVFCSDFLPINIVRTEDAEEFYRKSLGTEIMGVPMGNTSRLKDFPPLKGQEFLVDSVSVFEATCDVVLSSAGWIMPSPKVGIMAKVKAWTPDGKGLFLRDPPFLPYAQNLRGKRIGGTPTYRNDKFFTLTL</sequence>
<evidence type="ECO:0000313" key="5">
    <source>
        <dbReference type="Proteomes" id="UP000318571"/>
    </source>
</evidence>
<dbReference type="Pfam" id="PF21516">
    <property type="entry name" value="YqeH-like_C"/>
    <property type="match status" value="1"/>
</dbReference>